<evidence type="ECO:0000313" key="2">
    <source>
        <dbReference type="Proteomes" id="UP000267464"/>
    </source>
</evidence>
<dbReference type="SUPFAM" id="SSF51621">
    <property type="entry name" value="Phosphoenolpyruvate/pyruvate domain"/>
    <property type="match status" value="1"/>
</dbReference>
<keyword evidence="1" id="KW-0456">Lyase</keyword>
<name>A0A3N7HHA1_9BURK</name>
<reference evidence="1 2" key="2">
    <citation type="submission" date="2018-12" db="EMBL/GenBank/DDBJ databases">
        <title>Rhizobacter gummiphilus sp. nov., a rubber-degrading bacterium isolated from the soil of a botanical garden in Japan.</title>
        <authorList>
            <person name="Shunsuke S.S."/>
        </authorList>
    </citation>
    <scope>NUCLEOTIDE SEQUENCE [LARGE SCALE GENOMIC DNA]</scope>
    <source>
        <strain evidence="1 2">S-16</strain>
    </source>
</reference>
<accession>A0A3N7HHA1</accession>
<dbReference type="Pfam" id="PF13714">
    <property type="entry name" value="PEP_mutase"/>
    <property type="match status" value="1"/>
</dbReference>
<proteinExistence type="predicted"/>
<dbReference type="Proteomes" id="UP000267464">
    <property type="component" value="Unassembled WGS sequence"/>
</dbReference>
<keyword evidence="1" id="KW-0670">Pyruvate</keyword>
<dbReference type="InterPro" id="IPR040442">
    <property type="entry name" value="Pyrv_kinase-like_dom_sf"/>
</dbReference>
<protein>
    <submittedName>
        <fullName evidence="1">Isocitrate lyase/phosphoenolpyruvate mutase family protein</fullName>
    </submittedName>
</protein>
<dbReference type="PANTHER" id="PTHR42905:SF16">
    <property type="entry name" value="CARBOXYPHOSPHONOENOLPYRUVATE PHOSPHONOMUTASE-LIKE PROTEIN (AFU_ORTHOLOGUE AFUA_5G07230)"/>
    <property type="match status" value="1"/>
</dbReference>
<keyword evidence="2" id="KW-1185">Reference proteome</keyword>
<dbReference type="OrthoDB" id="9785398at2"/>
<dbReference type="CDD" id="cd00377">
    <property type="entry name" value="ICL_PEPM"/>
    <property type="match status" value="1"/>
</dbReference>
<evidence type="ECO:0000313" key="1">
    <source>
        <dbReference type="EMBL" id="RQP21400.1"/>
    </source>
</evidence>
<dbReference type="PANTHER" id="PTHR42905">
    <property type="entry name" value="PHOSPHOENOLPYRUVATE CARBOXYLASE"/>
    <property type="match status" value="1"/>
</dbReference>
<gene>
    <name evidence="1" type="ORF">DZC73_28370</name>
</gene>
<comment type="caution">
    <text evidence="1">The sequence shown here is derived from an EMBL/GenBank/DDBJ whole genome shotgun (WGS) entry which is preliminary data.</text>
</comment>
<organism evidence="1 2">
    <name type="scientific">Piscinibacter terrae</name>
    <dbReference type="NCBI Taxonomy" id="2496871"/>
    <lineage>
        <taxon>Bacteria</taxon>
        <taxon>Pseudomonadati</taxon>
        <taxon>Pseudomonadota</taxon>
        <taxon>Betaproteobacteria</taxon>
        <taxon>Burkholderiales</taxon>
        <taxon>Sphaerotilaceae</taxon>
        <taxon>Piscinibacter</taxon>
    </lineage>
</organism>
<sequence length="259" mass="27645">MSTQSDKATAFQALHSQPGCFVIGNAWDAGSARMLAELGFKALATSSGASAKSMGKADGQLTREQVLQHLRDVVGACDLPVSADLENGFGDRPEQVAETFRLAVETGIVGGSVEDGPRESKELYDIGLAAERVAAAREATRPLPFAFHLTARCENFIRGRMDLDDTIRRLQAYERMGADMLFAPGLRTLEQVREVCSAVKLPVNFMEGIPGASFPVAALAEAGVRRVSLATSLYSAAMRAARAAASEVLDKGTFDYIGK</sequence>
<reference evidence="1 2" key="1">
    <citation type="submission" date="2018-08" db="EMBL/GenBank/DDBJ databases">
        <authorList>
            <person name="Khan S.A."/>
            <person name="Jeon C.O."/>
            <person name="Chun B.H."/>
            <person name="Jeong S.E."/>
        </authorList>
    </citation>
    <scope>NUCLEOTIDE SEQUENCE [LARGE SCALE GENOMIC DNA]</scope>
    <source>
        <strain evidence="1 2">S-16</strain>
    </source>
</reference>
<dbReference type="InterPro" id="IPR039556">
    <property type="entry name" value="ICL/PEPM"/>
</dbReference>
<dbReference type="AlphaFoldDB" id="A0A3N7HHA1"/>
<dbReference type="EMBL" id="QUSW01000011">
    <property type="protein sequence ID" value="RQP21400.1"/>
    <property type="molecule type" value="Genomic_DNA"/>
</dbReference>
<dbReference type="Gene3D" id="3.20.20.60">
    <property type="entry name" value="Phosphoenolpyruvate-binding domains"/>
    <property type="match status" value="1"/>
</dbReference>
<dbReference type="RefSeq" id="WP_124543771.1">
    <property type="nucleotide sequence ID" value="NZ_QUSW01000011.1"/>
</dbReference>
<dbReference type="InterPro" id="IPR015813">
    <property type="entry name" value="Pyrv/PenolPyrv_kinase-like_dom"/>
</dbReference>
<dbReference type="GO" id="GO:0016829">
    <property type="term" value="F:lyase activity"/>
    <property type="evidence" value="ECO:0007669"/>
    <property type="project" value="UniProtKB-KW"/>
</dbReference>